<dbReference type="InterPro" id="IPR050147">
    <property type="entry name" value="Ser/Thr_Dehydratase"/>
</dbReference>
<proteinExistence type="inferred from homology"/>
<dbReference type="InterPro" id="IPR036052">
    <property type="entry name" value="TrpB-like_PALP_sf"/>
</dbReference>
<comment type="similarity">
    <text evidence="4">Belongs to the threonine synthase family.</text>
</comment>
<dbReference type="Proteomes" id="UP001157091">
    <property type="component" value="Unassembled WGS sequence"/>
</dbReference>
<evidence type="ECO:0000313" key="16">
    <source>
        <dbReference type="Proteomes" id="UP001157091"/>
    </source>
</evidence>
<dbReference type="PANTHER" id="PTHR48078">
    <property type="entry name" value="THREONINE DEHYDRATASE, MITOCHONDRIAL-RELATED"/>
    <property type="match status" value="1"/>
</dbReference>
<reference evidence="16" key="1">
    <citation type="journal article" date="2019" name="Int. J. Syst. Evol. Microbiol.">
        <title>The Global Catalogue of Microorganisms (GCM) 10K type strain sequencing project: providing services to taxonomists for standard genome sequencing and annotation.</title>
        <authorList>
            <consortium name="The Broad Institute Genomics Platform"/>
            <consortium name="The Broad Institute Genome Sequencing Center for Infectious Disease"/>
            <person name="Wu L."/>
            <person name="Ma J."/>
        </authorList>
    </citation>
    <scope>NUCLEOTIDE SEQUENCE [LARGE SCALE GENOMIC DNA]</scope>
    <source>
        <strain evidence="16">NBRC 106348</strain>
    </source>
</reference>
<dbReference type="Gene3D" id="3.40.50.1100">
    <property type="match status" value="2"/>
</dbReference>
<feature type="domain" description="Tryptophan synthase beta chain-like PALP" evidence="14">
    <location>
        <begin position="25"/>
        <end position="329"/>
    </location>
</feature>
<keyword evidence="9" id="KW-0663">Pyridoxal phosphate</keyword>
<evidence type="ECO:0000256" key="12">
    <source>
        <dbReference type="NCBIfam" id="TIGR00260"/>
    </source>
</evidence>
<evidence type="ECO:0000256" key="9">
    <source>
        <dbReference type="ARBA" id="ARBA00022898"/>
    </source>
</evidence>
<feature type="compositionally biased region" description="Low complexity" evidence="13">
    <location>
        <begin position="394"/>
        <end position="426"/>
    </location>
</feature>
<evidence type="ECO:0000256" key="8">
    <source>
        <dbReference type="ARBA" id="ARBA00022697"/>
    </source>
</evidence>
<evidence type="ECO:0000259" key="14">
    <source>
        <dbReference type="Pfam" id="PF00291"/>
    </source>
</evidence>
<keyword evidence="7" id="KW-0028">Amino-acid biosynthesis</keyword>
<comment type="pathway">
    <text evidence="3">Amino-acid biosynthesis; L-threonine biosynthesis; L-threonine from L-aspartate: step 5/5.</text>
</comment>
<evidence type="ECO:0000256" key="4">
    <source>
        <dbReference type="ARBA" id="ARBA00005517"/>
    </source>
</evidence>
<dbReference type="InterPro" id="IPR004450">
    <property type="entry name" value="Thr_synthase-like"/>
</dbReference>
<sequence length="465" mass="48157">MAHQWRGVVAEYADRLPEHVRERVVTLGEGGTPLVAAPVLSERTGADVYVKVEGMNPTGSFKDRGMTTAISAAAGRGAKAVVCASTGNTSASAAAYATRAGMTCAVLVPDGKIAMGKLSQAIAHGARLLQVDGNFDDCLVAARKLAEVYPVELVNSVNPDRIEGQKTAAFEVVDALGDAPDIHALPVGNAGNITAYWKGYREYAGRLPEAPGGTLPAVATRTPAMWGFQAAGAAPIVLGHPVDQPETIATAIRIGNPASWAQAEAARDDSGGVIEAVSDDEILAAHRVLSAEVGVFVEPASAAGVAGLLRRAAQGHVPAGARVVVTVTGHGLKDPSGPCAPPTAARSCRSGWAPTSCPSRPRSASSSDRTRGDRRCSWVPTTSGCGCRRRAPTSDRGSTRSGSRSRSTTRSRCACSRPRTSSSRSTGRARARSRPTRATWSRVPCGSGWTPSGRRSRACTSCAAT</sequence>
<comment type="catalytic activity">
    <reaction evidence="11">
        <text>O-phospho-L-homoserine + H2O = L-threonine + phosphate</text>
        <dbReference type="Rhea" id="RHEA:10840"/>
        <dbReference type="ChEBI" id="CHEBI:15377"/>
        <dbReference type="ChEBI" id="CHEBI:43474"/>
        <dbReference type="ChEBI" id="CHEBI:57590"/>
        <dbReference type="ChEBI" id="CHEBI:57926"/>
        <dbReference type="EC" id="4.2.3.1"/>
    </reaction>
</comment>
<evidence type="ECO:0000256" key="1">
    <source>
        <dbReference type="ARBA" id="ARBA00001933"/>
    </source>
</evidence>
<dbReference type="CDD" id="cd01563">
    <property type="entry name" value="Thr-synth_1"/>
    <property type="match status" value="1"/>
</dbReference>
<accession>A0ABQ6I376</accession>
<evidence type="ECO:0000256" key="13">
    <source>
        <dbReference type="SAM" id="MobiDB-lite"/>
    </source>
</evidence>
<dbReference type="EMBL" id="BSUK01000001">
    <property type="protein sequence ID" value="GMA25209.1"/>
    <property type="molecule type" value="Genomic_DNA"/>
</dbReference>
<evidence type="ECO:0000256" key="11">
    <source>
        <dbReference type="ARBA" id="ARBA00049144"/>
    </source>
</evidence>
<evidence type="ECO:0000256" key="3">
    <source>
        <dbReference type="ARBA" id="ARBA00004979"/>
    </source>
</evidence>
<gene>
    <name evidence="15" type="ORF">GCM10025864_29680</name>
</gene>
<dbReference type="InterPro" id="IPR001926">
    <property type="entry name" value="TrpB-like_PALP"/>
</dbReference>
<comment type="caution">
    <text evidence="15">The sequence shown here is derived from an EMBL/GenBank/DDBJ whole genome shotgun (WGS) entry which is preliminary data.</text>
</comment>
<evidence type="ECO:0000256" key="7">
    <source>
        <dbReference type="ARBA" id="ARBA00022605"/>
    </source>
</evidence>
<dbReference type="Pfam" id="PF00291">
    <property type="entry name" value="PALP"/>
    <property type="match status" value="1"/>
</dbReference>
<dbReference type="PANTHER" id="PTHR48078:SF6">
    <property type="entry name" value="L-THREONINE DEHYDRATASE CATABOLIC TDCB"/>
    <property type="match status" value="1"/>
</dbReference>
<organism evidence="15 16">
    <name type="scientific">Luteimicrobium album</name>
    <dbReference type="NCBI Taxonomy" id="1054550"/>
    <lineage>
        <taxon>Bacteria</taxon>
        <taxon>Bacillati</taxon>
        <taxon>Actinomycetota</taxon>
        <taxon>Actinomycetes</taxon>
        <taxon>Micrococcales</taxon>
        <taxon>Luteimicrobium</taxon>
    </lineage>
</organism>
<evidence type="ECO:0000256" key="5">
    <source>
        <dbReference type="ARBA" id="ARBA00013028"/>
    </source>
</evidence>
<evidence type="ECO:0000256" key="2">
    <source>
        <dbReference type="ARBA" id="ARBA00003648"/>
    </source>
</evidence>
<keyword evidence="16" id="KW-1185">Reference proteome</keyword>
<dbReference type="EC" id="4.2.3.1" evidence="5 12"/>
<comment type="cofactor">
    <cofactor evidence="1">
        <name>pyridoxal 5'-phosphate</name>
        <dbReference type="ChEBI" id="CHEBI:597326"/>
    </cofactor>
</comment>
<dbReference type="InterPro" id="IPR000634">
    <property type="entry name" value="Ser/Thr_deHydtase_PyrdxlP-BS"/>
</dbReference>
<keyword evidence="10" id="KW-0456">Lyase</keyword>
<keyword evidence="8" id="KW-0791">Threonine biosynthesis</keyword>
<dbReference type="NCBIfam" id="TIGR00260">
    <property type="entry name" value="thrC"/>
    <property type="match status" value="1"/>
</dbReference>
<evidence type="ECO:0000256" key="10">
    <source>
        <dbReference type="ARBA" id="ARBA00023239"/>
    </source>
</evidence>
<comment type="function">
    <text evidence="2">Catalyzes the gamma-elimination of phosphate from L-phosphohomoserine and the beta-addition of water to produce L-threonine.</text>
</comment>
<protein>
    <recommendedName>
        <fullName evidence="6 12">Threonine synthase</fullName>
        <ecNumber evidence="5 12">4.2.3.1</ecNumber>
    </recommendedName>
</protein>
<feature type="region of interest" description="Disordered" evidence="13">
    <location>
        <begin position="350"/>
        <end position="456"/>
    </location>
</feature>
<dbReference type="SUPFAM" id="SSF53686">
    <property type="entry name" value="Tryptophan synthase beta subunit-like PLP-dependent enzymes"/>
    <property type="match status" value="1"/>
</dbReference>
<feature type="compositionally biased region" description="Low complexity" evidence="13">
    <location>
        <begin position="353"/>
        <end position="367"/>
    </location>
</feature>
<dbReference type="PROSITE" id="PS00165">
    <property type="entry name" value="DEHYDRATASE_SER_THR"/>
    <property type="match status" value="1"/>
</dbReference>
<evidence type="ECO:0000256" key="6">
    <source>
        <dbReference type="ARBA" id="ARBA00018679"/>
    </source>
</evidence>
<name>A0ABQ6I376_9MICO</name>
<evidence type="ECO:0000313" key="15">
    <source>
        <dbReference type="EMBL" id="GMA25209.1"/>
    </source>
</evidence>